<name>T0JVF2_COLGC</name>
<evidence type="ECO:0000313" key="2">
    <source>
        <dbReference type="Proteomes" id="UP000015530"/>
    </source>
</evidence>
<proteinExistence type="predicted"/>
<comment type="caution">
    <text evidence="1">The sequence shown here is derived from an EMBL/GenBank/DDBJ whole genome shotgun (WGS) entry which is preliminary data.</text>
</comment>
<dbReference type="Proteomes" id="UP000015530">
    <property type="component" value="Unassembled WGS sequence"/>
</dbReference>
<sequence length="12" mass="1373">MAACRDFVICDE</sequence>
<dbReference type="HOGENOM" id="CLU_3436812_0_0_1"/>
<dbReference type="EMBL" id="AMYD01003164">
    <property type="protein sequence ID" value="EQB46987.1"/>
    <property type="molecule type" value="Genomic_DNA"/>
</dbReference>
<accession>T0JVF2</accession>
<gene>
    <name evidence="1" type="ORF">CGLO_13923</name>
</gene>
<reference evidence="2" key="1">
    <citation type="journal article" date="2013" name="Mol. Plant Microbe Interact.">
        <title>Global aspects of pacC regulation of pathogenicity genes in Colletotrichum gloeosporioides as revealed by transcriptome analysis.</title>
        <authorList>
            <person name="Alkan N."/>
            <person name="Meng X."/>
            <person name="Friedlander G."/>
            <person name="Reuveni E."/>
            <person name="Sukno S."/>
            <person name="Sherman A."/>
            <person name="Thon M."/>
            <person name="Fluhr R."/>
            <person name="Prusky D."/>
        </authorList>
    </citation>
    <scope>NUCLEOTIDE SEQUENCE [LARGE SCALE GENOMIC DNA]</scope>
    <source>
        <strain evidence="2">Cg-14</strain>
    </source>
</reference>
<organism evidence="1 2">
    <name type="scientific">Colletotrichum gloeosporioides (strain Cg-14)</name>
    <name type="common">Anthracnose fungus</name>
    <name type="synonym">Glomerella cingulata</name>
    <dbReference type="NCBI Taxonomy" id="1237896"/>
    <lineage>
        <taxon>Eukaryota</taxon>
        <taxon>Fungi</taxon>
        <taxon>Dikarya</taxon>
        <taxon>Ascomycota</taxon>
        <taxon>Pezizomycotina</taxon>
        <taxon>Sordariomycetes</taxon>
        <taxon>Hypocreomycetidae</taxon>
        <taxon>Glomerellales</taxon>
        <taxon>Glomerellaceae</taxon>
        <taxon>Colletotrichum</taxon>
        <taxon>Colletotrichum gloeosporioides species complex</taxon>
    </lineage>
</organism>
<evidence type="ECO:0000313" key="1">
    <source>
        <dbReference type="EMBL" id="EQB46987.1"/>
    </source>
</evidence>
<protein>
    <submittedName>
        <fullName evidence="1">Uncharacterized protein</fullName>
    </submittedName>
</protein>